<name>R4X2R7_9BURK</name>
<evidence type="ECO:0000313" key="1">
    <source>
        <dbReference type="EMBL" id="BAN26891.1"/>
    </source>
</evidence>
<dbReference type="AlphaFoldDB" id="R4X2R7"/>
<keyword evidence="2" id="KW-1185">Reference proteome</keyword>
<dbReference type="KEGG" id="buo:BRPE64_CCDS08080"/>
<accession>R4X2R7</accession>
<organism evidence="1 2">
    <name type="scientific">Caballeronia insecticola</name>
    <dbReference type="NCBI Taxonomy" id="758793"/>
    <lineage>
        <taxon>Bacteria</taxon>
        <taxon>Pseudomonadati</taxon>
        <taxon>Pseudomonadota</taxon>
        <taxon>Betaproteobacteria</taxon>
        <taxon>Burkholderiales</taxon>
        <taxon>Burkholderiaceae</taxon>
        <taxon>Caballeronia</taxon>
    </lineage>
</organism>
<proteinExistence type="predicted"/>
<evidence type="ECO:0000313" key="2">
    <source>
        <dbReference type="Proteomes" id="UP000013966"/>
    </source>
</evidence>
<reference evidence="1 2" key="2">
    <citation type="journal article" date="2018" name="Int. J. Syst. Evol. Microbiol.">
        <title>Burkholderia insecticola sp. nov., a gut symbiotic bacterium of the bean bug Riptortus pedestris.</title>
        <authorList>
            <person name="Takeshita K."/>
            <person name="Tamaki H."/>
            <person name="Ohbayashi T."/>
            <person name="Meng X.-Y."/>
            <person name="Sone T."/>
            <person name="Mitani Y."/>
            <person name="Peeters C."/>
            <person name="Kikuchi Y."/>
            <person name="Vandamme P."/>
        </authorList>
    </citation>
    <scope>NUCLEOTIDE SEQUENCE [LARGE SCALE GENOMIC DNA]</scope>
    <source>
        <strain evidence="1">RPE64</strain>
    </source>
</reference>
<reference evidence="1 2" key="1">
    <citation type="journal article" date="2013" name="Genome Announc.">
        <title>Complete Genome Sequence of Burkholderia sp. Strain RPE64, Bacterial Symbiont of the Bean Bug Riptortus pedestris.</title>
        <authorList>
            <person name="Shibata T.F."/>
            <person name="Maeda T."/>
            <person name="Nikoh N."/>
            <person name="Yamaguchi K."/>
            <person name="Oshima K."/>
            <person name="Hattori M."/>
            <person name="Nishiyama T."/>
            <person name="Hasebe M."/>
            <person name="Fukatsu T."/>
            <person name="Kikuchi Y."/>
            <person name="Shigenobu S."/>
        </authorList>
    </citation>
    <scope>NUCLEOTIDE SEQUENCE [LARGE SCALE GENOMIC DNA]</scope>
</reference>
<protein>
    <submittedName>
        <fullName evidence="1">Uncharacterized protein</fullName>
    </submittedName>
</protein>
<sequence length="80" mass="8809">MTRRAGARCSSHDSAANVCARASPPVMPTITLHSTPTTYRPTVSAFHATYCQWDCCVTISVSLTKETSAHNVRNDDFHLR</sequence>
<dbReference type="EMBL" id="AP013060">
    <property type="protein sequence ID" value="BAN26891.1"/>
    <property type="molecule type" value="Genomic_DNA"/>
</dbReference>
<dbReference type="PATRIC" id="fig|758793.3.peg.5112"/>
<dbReference type="HOGENOM" id="CLU_2582935_0_0_4"/>
<dbReference type="Proteomes" id="UP000013966">
    <property type="component" value="Chromosome 3"/>
</dbReference>
<gene>
    <name evidence="1" type="ORF">BRPE64_CCDS08080</name>
</gene>